<evidence type="ECO:0000313" key="2">
    <source>
        <dbReference type="EMBL" id="WFD28938.1"/>
    </source>
</evidence>
<proteinExistence type="inferred from homology"/>
<evidence type="ECO:0008006" key="4">
    <source>
        <dbReference type="Google" id="ProtNLM"/>
    </source>
</evidence>
<dbReference type="Gene3D" id="3.30.420.40">
    <property type="match status" value="2"/>
</dbReference>
<dbReference type="SMART" id="SM00268">
    <property type="entry name" value="ACTIN"/>
    <property type="match status" value="1"/>
</dbReference>
<keyword evidence="3" id="KW-1185">Reference proteome</keyword>
<comment type="similarity">
    <text evidence="1">Belongs to the actin family.</text>
</comment>
<dbReference type="PANTHER" id="PTHR11937">
    <property type="entry name" value="ACTIN"/>
    <property type="match status" value="1"/>
</dbReference>
<evidence type="ECO:0000313" key="3">
    <source>
        <dbReference type="Proteomes" id="UP001213623"/>
    </source>
</evidence>
<name>A0AAF0EQR5_9BASI</name>
<reference evidence="2" key="1">
    <citation type="submission" date="2023-03" db="EMBL/GenBank/DDBJ databases">
        <title>Mating type loci evolution in Malassezia.</title>
        <authorList>
            <person name="Coelho M.A."/>
        </authorList>
    </citation>
    <scope>NUCLEOTIDE SEQUENCE</scope>
    <source>
        <strain evidence="2">CBS 9557</strain>
    </source>
</reference>
<dbReference type="EMBL" id="CP119899">
    <property type="protein sequence ID" value="WFD28938.1"/>
    <property type="molecule type" value="Genomic_DNA"/>
</dbReference>
<dbReference type="Proteomes" id="UP001213623">
    <property type="component" value="Chromosome 8"/>
</dbReference>
<dbReference type="Gene3D" id="3.90.640.10">
    <property type="entry name" value="Actin, Chain A, domain 4"/>
    <property type="match status" value="1"/>
</dbReference>
<dbReference type="AlphaFoldDB" id="A0AAF0EQR5"/>
<protein>
    <recommendedName>
        <fullName evidence="4">Actin-related protein 10</fullName>
    </recommendedName>
</protein>
<dbReference type="Pfam" id="PF00022">
    <property type="entry name" value="Actin"/>
    <property type="match status" value="2"/>
</dbReference>
<evidence type="ECO:0000256" key="1">
    <source>
        <dbReference type="RuleBase" id="RU000487"/>
    </source>
</evidence>
<dbReference type="InterPro" id="IPR043129">
    <property type="entry name" value="ATPase_NBD"/>
</dbReference>
<sequence length="356" mass="38528">MRSSRPAARALRAPTRGAETWVVFDLGSRVCRAGLGGEAAPHVLLDATRLGQLAPPADALWDLDWQRAPHAQDARQRYALLVRCVAQVVQSVYQEHLLCEGHSHPVLVAHSPLGLEALRHAWCDVLLRHMHAPRVSFVDTHVLCTLAAGRTNALVVDIGYLETCVMPVYDGRPMTACLTTTPRAGKRLAQGLAALLYAYACQGQGPPPSRDLVEAIQTQHLVVGAPGIPGLGAAWPLDVDAFTRVYATHPTTASHVEVGGLRVPGWLRERACELLLEPGDEDEQSIGECVARSVRLLPRDMQRDMQASLLLAGGTAMLPGMAERLEADVAQALGAPPPTVSVLNHRTTFVPSMWRR</sequence>
<dbReference type="InterPro" id="IPR004000">
    <property type="entry name" value="Actin"/>
</dbReference>
<organism evidence="2 3">
    <name type="scientific">Malassezia nana</name>
    <dbReference type="NCBI Taxonomy" id="180528"/>
    <lineage>
        <taxon>Eukaryota</taxon>
        <taxon>Fungi</taxon>
        <taxon>Dikarya</taxon>
        <taxon>Basidiomycota</taxon>
        <taxon>Ustilaginomycotina</taxon>
        <taxon>Malasseziomycetes</taxon>
        <taxon>Malasseziales</taxon>
        <taxon>Malasseziaceae</taxon>
        <taxon>Malassezia</taxon>
    </lineage>
</organism>
<dbReference type="SUPFAM" id="SSF53067">
    <property type="entry name" value="Actin-like ATPase domain"/>
    <property type="match status" value="2"/>
</dbReference>
<accession>A0AAF0EQR5</accession>
<gene>
    <name evidence="2" type="ORF">MNAN1_003954</name>
</gene>